<keyword evidence="1" id="KW-1133">Transmembrane helix</keyword>
<dbReference type="STRING" id="640938.TR210_554"/>
<dbReference type="Proteomes" id="UP000076878">
    <property type="component" value="Unassembled WGS sequence"/>
</dbReference>
<keyword evidence="1" id="KW-0812">Transmembrane</keyword>
<dbReference type="RefSeq" id="WP_068621352.1">
    <property type="nucleotide sequence ID" value="NZ_FJNB01000003.1"/>
</dbReference>
<proteinExistence type="predicted"/>
<evidence type="ECO:0000313" key="2">
    <source>
        <dbReference type="EMBL" id="CZQ86821.1"/>
    </source>
</evidence>
<keyword evidence="1" id="KW-0472">Membrane</keyword>
<feature type="transmembrane region" description="Helical" evidence="1">
    <location>
        <begin position="61"/>
        <end position="79"/>
    </location>
</feature>
<keyword evidence="5" id="KW-1185">Reference proteome</keyword>
<evidence type="ECO:0008006" key="6">
    <source>
        <dbReference type="Google" id="ProtNLM"/>
    </source>
</evidence>
<reference evidence="2 4" key="1">
    <citation type="submission" date="2016-02" db="EMBL/GenBank/DDBJ databases">
        <authorList>
            <person name="Wen L."/>
            <person name="He K."/>
            <person name="Yang H."/>
        </authorList>
    </citation>
    <scope>NUCLEOTIDE SEQUENCE [LARGE SCALE GENOMIC DNA]</scope>
    <source>
        <strain evidence="2">Trichococcus_R210</strain>
    </source>
</reference>
<dbReference type="Proteomes" id="UP000199280">
    <property type="component" value="Unassembled WGS sequence"/>
</dbReference>
<dbReference type="EMBL" id="FJNB01000003">
    <property type="protein sequence ID" value="CZQ86821.1"/>
    <property type="molecule type" value="Genomic_DNA"/>
</dbReference>
<feature type="transmembrane region" description="Helical" evidence="1">
    <location>
        <begin position="7"/>
        <end position="25"/>
    </location>
</feature>
<reference evidence="3 5" key="2">
    <citation type="submission" date="2016-10" db="EMBL/GenBank/DDBJ databases">
        <authorList>
            <person name="Varghese N."/>
            <person name="Submissions S."/>
        </authorList>
    </citation>
    <scope>NUCLEOTIDE SEQUENCE [LARGE SCALE GENOMIC DNA]</scope>
    <source>
        <strain evidence="3 5">DSM 22150</strain>
    </source>
</reference>
<accession>A0A143YBQ3</accession>
<evidence type="ECO:0000313" key="5">
    <source>
        <dbReference type="Proteomes" id="UP000199280"/>
    </source>
</evidence>
<organism evidence="2 4">
    <name type="scientific">Trichococcus ilyis</name>
    <dbReference type="NCBI Taxonomy" id="640938"/>
    <lineage>
        <taxon>Bacteria</taxon>
        <taxon>Bacillati</taxon>
        <taxon>Bacillota</taxon>
        <taxon>Bacilli</taxon>
        <taxon>Lactobacillales</taxon>
        <taxon>Carnobacteriaceae</taxon>
        <taxon>Trichococcus</taxon>
    </lineage>
</organism>
<sequence length="82" mass="9226">MQPKQTRNGITFTLLSILYPLYVFTTKNPATVSTTSLVLALFLPVVGTIFALNIPEPKMKWTLAALNLGMFILFLYYTIALR</sequence>
<evidence type="ECO:0000256" key="1">
    <source>
        <dbReference type="SAM" id="Phobius"/>
    </source>
</evidence>
<name>A0A143YBQ3_9LACT</name>
<dbReference type="EMBL" id="FNYT01000002">
    <property type="protein sequence ID" value="SEI62516.1"/>
    <property type="molecule type" value="Genomic_DNA"/>
</dbReference>
<feature type="transmembrane region" description="Helical" evidence="1">
    <location>
        <begin position="37"/>
        <end position="54"/>
    </location>
</feature>
<evidence type="ECO:0000313" key="3">
    <source>
        <dbReference type="EMBL" id="SEI62516.1"/>
    </source>
</evidence>
<evidence type="ECO:0000313" key="4">
    <source>
        <dbReference type="Proteomes" id="UP000076878"/>
    </source>
</evidence>
<gene>
    <name evidence="3" type="ORF">SAMN05216375_10230</name>
    <name evidence="2" type="ORF">TR210_554</name>
</gene>
<dbReference type="AlphaFoldDB" id="A0A143YBQ3"/>
<dbReference type="OrthoDB" id="2167769at2"/>
<protein>
    <recommendedName>
        <fullName evidence="6">EamA domain-containing protein</fullName>
    </recommendedName>
</protein>